<dbReference type="PANTHER" id="PTHR30487:SF0">
    <property type="entry name" value="PREPILIN LEADER PEPTIDASE_N-METHYLTRANSFERASE-RELATED"/>
    <property type="match status" value="1"/>
</dbReference>
<accession>A0A1H2TVM0</accession>
<feature type="transmembrane region" description="Helical" evidence="2">
    <location>
        <begin position="191"/>
        <end position="208"/>
    </location>
</feature>
<keyword evidence="4" id="KW-0489">Methyltransferase</keyword>
<dbReference type="Gene3D" id="1.20.120.1220">
    <property type="match status" value="1"/>
</dbReference>
<dbReference type="GO" id="GO:0006465">
    <property type="term" value="P:signal peptide processing"/>
    <property type="evidence" value="ECO:0007669"/>
    <property type="project" value="TreeGrafter"/>
</dbReference>
<dbReference type="GO" id="GO:0004190">
    <property type="term" value="F:aspartic-type endopeptidase activity"/>
    <property type="evidence" value="ECO:0007669"/>
    <property type="project" value="InterPro"/>
</dbReference>
<proteinExistence type="inferred from homology"/>
<keyword evidence="2" id="KW-1133">Transmembrane helix</keyword>
<name>A0A1H2TVM0_ACIFE</name>
<dbReference type="GO" id="GO:0005886">
    <property type="term" value="C:plasma membrane"/>
    <property type="evidence" value="ECO:0007669"/>
    <property type="project" value="TreeGrafter"/>
</dbReference>
<dbReference type="InterPro" id="IPR000045">
    <property type="entry name" value="Prepilin_IV_endopep_pep"/>
</dbReference>
<dbReference type="PANTHER" id="PTHR30487">
    <property type="entry name" value="TYPE 4 PREPILIN-LIKE PROTEINS LEADER PEPTIDE-PROCESSING ENZYME"/>
    <property type="match status" value="1"/>
</dbReference>
<dbReference type="GO" id="GO:0008168">
    <property type="term" value="F:methyltransferase activity"/>
    <property type="evidence" value="ECO:0007669"/>
    <property type="project" value="UniProtKB-KW"/>
</dbReference>
<keyword evidence="2" id="KW-0812">Transmembrane</keyword>
<dbReference type="Pfam" id="PF01478">
    <property type="entry name" value="Peptidase_A24"/>
    <property type="match status" value="1"/>
</dbReference>
<evidence type="ECO:0000256" key="2">
    <source>
        <dbReference type="SAM" id="Phobius"/>
    </source>
</evidence>
<reference evidence="4 5" key="1">
    <citation type="submission" date="2016-10" db="EMBL/GenBank/DDBJ databases">
        <authorList>
            <person name="Varghese N."/>
            <person name="Submissions S."/>
        </authorList>
    </citation>
    <scope>NUCLEOTIDE SEQUENCE [LARGE SCALE GENOMIC DNA]</scope>
    <source>
        <strain evidence="4 5">WCC6</strain>
    </source>
</reference>
<dbReference type="RefSeq" id="WP_074704250.1">
    <property type="nucleotide sequence ID" value="NZ_FNOP01000002.1"/>
</dbReference>
<evidence type="ECO:0000256" key="1">
    <source>
        <dbReference type="ARBA" id="ARBA00005801"/>
    </source>
</evidence>
<protein>
    <submittedName>
        <fullName evidence="4">Leader peptidase (Prepilin peptidase) / N-methyltransferase</fullName>
    </submittedName>
</protein>
<dbReference type="InterPro" id="IPR050882">
    <property type="entry name" value="Prepilin_peptidase/N-MTase"/>
</dbReference>
<feature type="transmembrane region" description="Helical" evidence="2">
    <location>
        <begin position="123"/>
        <end position="143"/>
    </location>
</feature>
<sequence>MTFFPVILLLLAALGVAWGGSFWIDRLYDRNRPILTFPDATASRSRWRKPLLGLGFFGCGFRLLQMTSGLPLVLMLVFTAFLLWMTATDFEQYCLFDAMMLPFALAALVMLARYPDMLVNHLLAGLAGGVVFLAVGLLSRGALGGGDIKLLAALGLWMGPRLVFVAAAGTVLGGAAALVLLLTGQKSRKSAFAYGPYFTLTALALMLVRGL</sequence>
<organism evidence="4 5">
    <name type="scientific">Acidaminococcus fermentans</name>
    <dbReference type="NCBI Taxonomy" id="905"/>
    <lineage>
        <taxon>Bacteria</taxon>
        <taxon>Bacillati</taxon>
        <taxon>Bacillota</taxon>
        <taxon>Negativicutes</taxon>
        <taxon>Acidaminococcales</taxon>
        <taxon>Acidaminococcaceae</taxon>
        <taxon>Acidaminococcus</taxon>
    </lineage>
</organism>
<feature type="transmembrane region" description="Helical" evidence="2">
    <location>
        <begin position="93"/>
        <end position="111"/>
    </location>
</feature>
<evidence type="ECO:0000313" key="4">
    <source>
        <dbReference type="EMBL" id="SDW47953.1"/>
    </source>
</evidence>
<comment type="similarity">
    <text evidence="1">Belongs to the peptidase A24 family.</text>
</comment>
<dbReference type="Proteomes" id="UP000182379">
    <property type="component" value="Unassembled WGS sequence"/>
</dbReference>
<feature type="transmembrane region" description="Helical" evidence="2">
    <location>
        <begin position="69"/>
        <end position="87"/>
    </location>
</feature>
<comment type="caution">
    <text evidence="4">The sequence shown here is derived from an EMBL/GenBank/DDBJ whole genome shotgun (WGS) entry which is preliminary data.</text>
</comment>
<keyword evidence="2" id="KW-0472">Membrane</keyword>
<dbReference type="GO" id="GO:0032259">
    <property type="term" value="P:methylation"/>
    <property type="evidence" value="ECO:0007669"/>
    <property type="project" value="UniProtKB-KW"/>
</dbReference>
<evidence type="ECO:0000259" key="3">
    <source>
        <dbReference type="Pfam" id="PF01478"/>
    </source>
</evidence>
<feature type="domain" description="Prepilin type IV endopeptidase peptidase" evidence="3">
    <location>
        <begin position="76"/>
        <end position="176"/>
    </location>
</feature>
<dbReference type="EMBL" id="FNOP01000002">
    <property type="protein sequence ID" value="SDW47953.1"/>
    <property type="molecule type" value="Genomic_DNA"/>
</dbReference>
<evidence type="ECO:0000313" key="5">
    <source>
        <dbReference type="Proteomes" id="UP000182379"/>
    </source>
</evidence>
<feature type="transmembrane region" description="Helical" evidence="2">
    <location>
        <begin position="163"/>
        <end position="184"/>
    </location>
</feature>
<gene>
    <name evidence="4" type="ORF">SAMN05216495_10217</name>
</gene>
<dbReference type="AlphaFoldDB" id="A0A1H2TVM0"/>
<keyword evidence="4" id="KW-0808">Transferase</keyword>